<dbReference type="EMBL" id="JABAEK010000015">
    <property type="protein sequence ID" value="NLQ18508.1"/>
    <property type="molecule type" value="Genomic_DNA"/>
</dbReference>
<organism evidence="1 2">
    <name type="scientific">Marinomonas profundi</name>
    <dbReference type="NCBI Taxonomy" id="2726122"/>
    <lineage>
        <taxon>Bacteria</taxon>
        <taxon>Pseudomonadati</taxon>
        <taxon>Pseudomonadota</taxon>
        <taxon>Gammaproteobacteria</taxon>
        <taxon>Oceanospirillales</taxon>
        <taxon>Oceanospirillaceae</taxon>
        <taxon>Marinomonas</taxon>
    </lineage>
</organism>
<name>A0A847QXL7_9GAMM</name>
<gene>
    <name evidence="1" type="ORF">HGG82_12905</name>
</gene>
<protein>
    <submittedName>
        <fullName evidence="1">DUF2971 domain-containing protein</fullName>
    </submittedName>
</protein>
<dbReference type="Pfam" id="PF11185">
    <property type="entry name" value="DUF2971"/>
    <property type="match status" value="1"/>
</dbReference>
<evidence type="ECO:0000313" key="1">
    <source>
        <dbReference type="EMBL" id="NLQ18508.1"/>
    </source>
</evidence>
<evidence type="ECO:0000313" key="2">
    <source>
        <dbReference type="Proteomes" id="UP000586067"/>
    </source>
</evidence>
<sequence length="136" mass="15588">MNLYKFQTVSTRSLDALLKHSLYFAETKKLNDATEGMFNLLDMYDKDQYLPDFTDLDGVGVLAMAKGEPNEVEQSPFMWAHYGNELKGFCLAFNFEEFVNSIEKDVYLNQDVQYCDGRIFPSLINSNSGLEEGKRP</sequence>
<reference evidence="1 2" key="1">
    <citation type="submission" date="2020-04" db="EMBL/GenBank/DDBJ databases">
        <title>Marinomonas sp. M1K-6 isolated from the deep seawater of the Mariana Trench.</title>
        <authorList>
            <person name="Li Y."/>
        </authorList>
    </citation>
    <scope>NUCLEOTIDE SEQUENCE [LARGE SCALE GENOMIC DNA]</scope>
    <source>
        <strain evidence="1 2">M1K-6</strain>
    </source>
</reference>
<dbReference type="InterPro" id="IPR021352">
    <property type="entry name" value="DUF2971"/>
</dbReference>
<dbReference type="RefSeq" id="WP_168826331.1">
    <property type="nucleotide sequence ID" value="NZ_CP073013.1"/>
</dbReference>
<dbReference type="AlphaFoldDB" id="A0A847QXL7"/>
<accession>A0A847QXL7</accession>
<dbReference type="Proteomes" id="UP000586067">
    <property type="component" value="Unassembled WGS sequence"/>
</dbReference>
<keyword evidence="2" id="KW-1185">Reference proteome</keyword>
<comment type="caution">
    <text evidence="1">The sequence shown here is derived from an EMBL/GenBank/DDBJ whole genome shotgun (WGS) entry which is preliminary data.</text>
</comment>
<proteinExistence type="predicted"/>